<keyword evidence="1" id="KW-0472">Membrane</keyword>
<dbReference type="Proteomes" id="UP001306508">
    <property type="component" value="Unassembled WGS sequence"/>
</dbReference>
<keyword evidence="1" id="KW-1133">Transmembrane helix</keyword>
<dbReference type="PRINTS" id="PR00160">
    <property type="entry name" value="GLUTAREDOXIN"/>
</dbReference>
<proteinExistence type="predicted"/>
<dbReference type="Gene3D" id="3.40.30.10">
    <property type="entry name" value="Glutaredoxin"/>
    <property type="match status" value="1"/>
</dbReference>
<dbReference type="GO" id="GO:0005634">
    <property type="term" value="C:nucleus"/>
    <property type="evidence" value="ECO:0007669"/>
    <property type="project" value="TreeGrafter"/>
</dbReference>
<dbReference type="PANTHER" id="PTHR45694:SF18">
    <property type="entry name" value="GLUTAREDOXIN-1-RELATED"/>
    <property type="match status" value="1"/>
</dbReference>
<reference evidence="4" key="1">
    <citation type="submission" date="2023-07" db="EMBL/GenBank/DDBJ databases">
        <title>A draft genome of Kazachstania heterogenica Y-27499.</title>
        <authorList>
            <person name="Donic C."/>
            <person name="Kralova J.S."/>
            <person name="Fidel L."/>
            <person name="Ben-Dor S."/>
            <person name="Jung S."/>
        </authorList>
    </citation>
    <scope>NUCLEOTIDE SEQUENCE [LARGE SCALE GENOMIC DNA]</scope>
    <source>
        <strain evidence="4">Y27499</strain>
    </source>
</reference>
<feature type="transmembrane region" description="Helical" evidence="1">
    <location>
        <begin position="6"/>
        <end position="23"/>
    </location>
</feature>
<sequence length="140" mass="16405">MKLQYVAILVPCLFILFALYFIFEKDKYDNIIVTEDTLRTIQNLIEKNPIFIASKSYCPYGRQAYITLTHNYRVPKDKIKIIYLDELKYGAELQKGLYQINGQSTVPHIYINHRFIGGNDKLQELKNKDQLSDLLKNALK</sequence>
<dbReference type="SUPFAM" id="SSF52833">
    <property type="entry name" value="Thioredoxin-like"/>
    <property type="match status" value="1"/>
</dbReference>
<dbReference type="EMBL" id="JAWIZZ010000055">
    <property type="protein sequence ID" value="KAK5774158.1"/>
    <property type="molecule type" value="Genomic_DNA"/>
</dbReference>
<dbReference type="InterPro" id="IPR036249">
    <property type="entry name" value="Thioredoxin-like_sf"/>
</dbReference>
<keyword evidence="4" id="KW-1185">Reference proteome</keyword>
<dbReference type="PROSITE" id="PS51354">
    <property type="entry name" value="GLUTAREDOXIN_2"/>
    <property type="match status" value="1"/>
</dbReference>
<feature type="domain" description="Glutaredoxin" evidence="2">
    <location>
        <begin position="50"/>
        <end position="116"/>
    </location>
</feature>
<evidence type="ECO:0000259" key="2">
    <source>
        <dbReference type="Pfam" id="PF00462"/>
    </source>
</evidence>
<dbReference type="AlphaFoldDB" id="A0AAN7WEQ4"/>
<dbReference type="PANTHER" id="PTHR45694">
    <property type="entry name" value="GLUTAREDOXIN 2"/>
    <property type="match status" value="1"/>
</dbReference>
<keyword evidence="1" id="KW-0812">Transmembrane</keyword>
<dbReference type="InterPro" id="IPR014025">
    <property type="entry name" value="Glutaredoxin_subgr"/>
</dbReference>
<dbReference type="Pfam" id="PF00462">
    <property type="entry name" value="Glutaredoxin"/>
    <property type="match status" value="1"/>
</dbReference>
<dbReference type="GO" id="GO:0005737">
    <property type="term" value="C:cytoplasm"/>
    <property type="evidence" value="ECO:0007669"/>
    <property type="project" value="TreeGrafter"/>
</dbReference>
<organism evidence="3 4">
    <name type="scientific">Arxiozyma heterogenica</name>
    <dbReference type="NCBI Taxonomy" id="278026"/>
    <lineage>
        <taxon>Eukaryota</taxon>
        <taxon>Fungi</taxon>
        <taxon>Dikarya</taxon>
        <taxon>Ascomycota</taxon>
        <taxon>Saccharomycotina</taxon>
        <taxon>Saccharomycetes</taxon>
        <taxon>Saccharomycetales</taxon>
        <taxon>Saccharomycetaceae</taxon>
        <taxon>Arxiozyma</taxon>
    </lineage>
</organism>
<dbReference type="GO" id="GO:0015038">
    <property type="term" value="F:glutathione disulfide oxidoreductase activity"/>
    <property type="evidence" value="ECO:0007669"/>
    <property type="project" value="TreeGrafter"/>
</dbReference>
<name>A0AAN7WEQ4_9SACH</name>
<evidence type="ECO:0000256" key="1">
    <source>
        <dbReference type="SAM" id="Phobius"/>
    </source>
</evidence>
<evidence type="ECO:0000313" key="4">
    <source>
        <dbReference type="Proteomes" id="UP001306508"/>
    </source>
</evidence>
<gene>
    <name evidence="3" type="ORF">RI543_004445</name>
</gene>
<accession>A0AAN7WEQ4</accession>
<evidence type="ECO:0000313" key="3">
    <source>
        <dbReference type="EMBL" id="KAK5774158.1"/>
    </source>
</evidence>
<protein>
    <recommendedName>
        <fullName evidence="2">Glutaredoxin domain-containing protein</fullName>
    </recommendedName>
</protein>
<dbReference type="GO" id="GO:0034599">
    <property type="term" value="P:cellular response to oxidative stress"/>
    <property type="evidence" value="ECO:0007669"/>
    <property type="project" value="TreeGrafter"/>
</dbReference>
<comment type="caution">
    <text evidence="3">The sequence shown here is derived from an EMBL/GenBank/DDBJ whole genome shotgun (WGS) entry which is preliminary data.</text>
</comment>
<dbReference type="InterPro" id="IPR002109">
    <property type="entry name" value="Glutaredoxin"/>
</dbReference>